<reference evidence="2" key="1">
    <citation type="journal article" date="2018" name="Nat. Microbiol.">
        <title>Leveraging single-cell genomics to expand the fungal tree of life.</title>
        <authorList>
            <person name="Ahrendt S.R."/>
            <person name="Quandt C.A."/>
            <person name="Ciobanu D."/>
            <person name="Clum A."/>
            <person name="Salamov A."/>
            <person name="Andreopoulos B."/>
            <person name="Cheng J.F."/>
            <person name="Woyke T."/>
            <person name="Pelin A."/>
            <person name="Henrissat B."/>
            <person name="Reynolds N.K."/>
            <person name="Benny G.L."/>
            <person name="Smith M.E."/>
            <person name="James T.Y."/>
            <person name="Grigoriev I.V."/>
        </authorList>
    </citation>
    <scope>NUCLEOTIDE SEQUENCE [LARGE SCALE GENOMIC DNA]</scope>
</reference>
<keyword evidence="2" id="KW-1185">Reference proteome</keyword>
<gene>
    <name evidence="1" type="ORF">BDK51DRAFT_27492</name>
</gene>
<evidence type="ECO:0000313" key="2">
    <source>
        <dbReference type="Proteomes" id="UP000269721"/>
    </source>
</evidence>
<protein>
    <submittedName>
        <fullName evidence="1">Uncharacterized protein</fullName>
    </submittedName>
</protein>
<dbReference type="Proteomes" id="UP000269721">
    <property type="component" value="Unassembled WGS sequence"/>
</dbReference>
<organism evidence="1 2">
    <name type="scientific">Blyttiomyces helicus</name>
    <dbReference type="NCBI Taxonomy" id="388810"/>
    <lineage>
        <taxon>Eukaryota</taxon>
        <taxon>Fungi</taxon>
        <taxon>Fungi incertae sedis</taxon>
        <taxon>Chytridiomycota</taxon>
        <taxon>Chytridiomycota incertae sedis</taxon>
        <taxon>Chytridiomycetes</taxon>
        <taxon>Chytridiomycetes incertae sedis</taxon>
        <taxon>Blyttiomyces</taxon>
    </lineage>
</organism>
<accession>A0A4P9WB11</accession>
<proteinExistence type="predicted"/>
<feature type="non-terminal residue" evidence="1">
    <location>
        <position position="384"/>
    </location>
</feature>
<evidence type="ECO:0000313" key="1">
    <source>
        <dbReference type="EMBL" id="RKO88723.1"/>
    </source>
</evidence>
<sequence>MAPQQHSDPDSTDGVSPEFLFAMTLATTLQVPQSPCRFHLFLVPVSLPASLEVPEASSSAPHNYICSTCHVRLVLTSVPASASEPTGTAPAPSTTLSLASGTSSFPCRHHFHIAGKGSQLDQSPGTDVLRAECCRCRFTFCATLTLPDLPIVPLRKLLDSKLTSDQKLRALEVLHAYIMGILQGKPKPINSENKNFEACIGAGPVSNELMCKLGYVLVGKHYEPPAAPDMEALRRVFDQINVARRYSRTVPKTSFDFWVYPVRIAASFWLYYSSSAARELSSGPTQNTLVAKIQTAFNLHQSLARAAAQALNDRAPYAILGTMRLNIRFRCLDHCNATTDQVKLAYAICVAEKPAKAPKYLQAVVDISQNRPELQELAALEMSK</sequence>
<name>A0A4P9WB11_9FUNG</name>
<dbReference type="EMBL" id="KZ996522">
    <property type="protein sequence ID" value="RKO88723.1"/>
    <property type="molecule type" value="Genomic_DNA"/>
</dbReference>
<dbReference type="AlphaFoldDB" id="A0A4P9WB11"/>